<dbReference type="InterPro" id="IPR009027">
    <property type="entry name" value="Ribosomal_bL9/RNase_H1_N"/>
</dbReference>
<dbReference type="GO" id="GO:0005840">
    <property type="term" value="C:ribosome"/>
    <property type="evidence" value="ECO:0007669"/>
    <property type="project" value="UniProtKB-KW"/>
</dbReference>
<dbReference type="InterPro" id="IPR036935">
    <property type="entry name" value="Ribosomal_bL9_N_sf"/>
</dbReference>
<organism evidence="11">
    <name type="scientific">candidate division WOR-3 bacterium</name>
    <dbReference type="NCBI Taxonomy" id="2052148"/>
    <lineage>
        <taxon>Bacteria</taxon>
        <taxon>Bacteria division WOR-3</taxon>
    </lineage>
</organism>
<proteinExistence type="inferred from homology"/>
<accession>A0A7V3VUN4</accession>
<gene>
    <name evidence="7" type="primary">rplI</name>
    <name evidence="11" type="ORF">ENX68_07910</name>
</gene>
<dbReference type="NCBIfam" id="TIGR00158">
    <property type="entry name" value="L9"/>
    <property type="match status" value="1"/>
</dbReference>
<dbReference type="Gene3D" id="3.10.430.100">
    <property type="entry name" value="Ribosomal protein L9, C-terminal domain"/>
    <property type="match status" value="1"/>
</dbReference>
<comment type="caution">
    <text evidence="11">The sequence shown here is derived from an EMBL/GenBank/DDBJ whole genome shotgun (WGS) entry which is preliminary data.</text>
</comment>
<dbReference type="InterPro" id="IPR000244">
    <property type="entry name" value="Ribosomal_bL9"/>
</dbReference>
<keyword evidence="4 7" id="KW-0689">Ribosomal protein</keyword>
<dbReference type="InterPro" id="IPR020594">
    <property type="entry name" value="Ribosomal_bL9_bac/chp"/>
</dbReference>
<evidence type="ECO:0000256" key="4">
    <source>
        <dbReference type="ARBA" id="ARBA00022980"/>
    </source>
</evidence>
<dbReference type="GO" id="GO:0006412">
    <property type="term" value="P:translation"/>
    <property type="evidence" value="ECO:0007669"/>
    <property type="project" value="UniProtKB-UniRule"/>
</dbReference>
<feature type="domain" description="Large ribosomal subunit protein bL9 C-terminal" evidence="10">
    <location>
        <begin position="65"/>
        <end position="145"/>
    </location>
</feature>
<dbReference type="SUPFAM" id="SSF55653">
    <property type="entry name" value="Ribosomal protein L9 C-domain"/>
    <property type="match status" value="1"/>
</dbReference>
<dbReference type="SUPFAM" id="SSF55658">
    <property type="entry name" value="L9 N-domain-like"/>
    <property type="match status" value="1"/>
</dbReference>
<dbReference type="Gene3D" id="3.40.5.10">
    <property type="entry name" value="Ribosomal protein L9, N-terminal domain"/>
    <property type="match status" value="1"/>
</dbReference>
<dbReference type="GO" id="GO:0003735">
    <property type="term" value="F:structural constituent of ribosome"/>
    <property type="evidence" value="ECO:0007669"/>
    <property type="project" value="InterPro"/>
</dbReference>
<feature type="domain" description="Ribosomal protein L9" evidence="9">
    <location>
        <begin position="1"/>
        <end position="45"/>
    </location>
</feature>
<evidence type="ECO:0000256" key="7">
    <source>
        <dbReference type="HAMAP-Rule" id="MF_00503"/>
    </source>
</evidence>
<evidence type="ECO:0000256" key="8">
    <source>
        <dbReference type="SAM" id="Coils"/>
    </source>
</evidence>
<feature type="coiled-coil region" evidence="8">
    <location>
        <begin position="44"/>
        <end position="78"/>
    </location>
</feature>
<evidence type="ECO:0000259" key="9">
    <source>
        <dbReference type="Pfam" id="PF01281"/>
    </source>
</evidence>
<dbReference type="InterPro" id="IPR020070">
    <property type="entry name" value="Ribosomal_bL9_N"/>
</dbReference>
<dbReference type="InterPro" id="IPR036791">
    <property type="entry name" value="Ribosomal_bL9_C_sf"/>
</dbReference>
<dbReference type="GO" id="GO:1990904">
    <property type="term" value="C:ribonucleoprotein complex"/>
    <property type="evidence" value="ECO:0007669"/>
    <property type="project" value="UniProtKB-KW"/>
</dbReference>
<evidence type="ECO:0000313" key="11">
    <source>
        <dbReference type="EMBL" id="HGE78898.1"/>
    </source>
</evidence>
<keyword evidence="2 7" id="KW-0699">rRNA-binding</keyword>
<keyword evidence="3 7" id="KW-0694">RNA-binding</keyword>
<dbReference type="GO" id="GO:0019843">
    <property type="term" value="F:rRNA binding"/>
    <property type="evidence" value="ECO:0007669"/>
    <property type="project" value="UniProtKB-UniRule"/>
</dbReference>
<comment type="similarity">
    <text evidence="1 7">Belongs to the bacterial ribosomal protein bL9 family.</text>
</comment>
<dbReference type="AlphaFoldDB" id="A0A7V3VUN4"/>
<reference evidence="11" key="1">
    <citation type="journal article" date="2020" name="mSystems">
        <title>Genome- and Community-Level Interaction Insights into Carbon Utilization and Element Cycling Functions of Hydrothermarchaeota in Hydrothermal Sediment.</title>
        <authorList>
            <person name="Zhou Z."/>
            <person name="Liu Y."/>
            <person name="Xu W."/>
            <person name="Pan J."/>
            <person name="Luo Z.H."/>
            <person name="Li M."/>
        </authorList>
    </citation>
    <scope>NUCLEOTIDE SEQUENCE [LARGE SCALE GENOMIC DNA]</scope>
    <source>
        <strain evidence="11">SpSt-961</strain>
    </source>
</reference>
<keyword evidence="8" id="KW-0175">Coiled coil</keyword>
<dbReference type="HAMAP" id="MF_00503">
    <property type="entry name" value="Ribosomal_bL9"/>
    <property type="match status" value="1"/>
</dbReference>
<keyword evidence="5 7" id="KW-0687">Ribonucleoprotein</keyword>
<dbReference type="Pfam" id="PF03948">
    <property type="entry name" value="Ribosomal_L9_C"/>
    <property type="match status" value="1"/>
</dbReference>
<evidence type="ECO:0000256" key="5">
    <source>
        <dbReference type="ARBA" id="ARBA00023274"/>
    </source>
</evidence>
<name>A0A7V3VUN4_UNCW3</name>
<comment type="function">
    <text evidence="7">Binds to the 23S rRNA.</text>
</comment>
<evidence type="ECO:0000256" key="1">
    <source>
        <dbReference type="ARBA" id="ARBA00010605"/>
    </source>
</evidence>
<dbReference type="EMBL" id="DTOZ01000188">
    <property type="protein sequence ID" value="HGE78898.1"/>
    <property type="molecule type" value="Genomic_DNA"/>
</dbReference>
<evidence type="ECO:0000256" key="6">
    <source>
        <dbReference type="ARBA" id="ARBA00035292"/>
    </source>
</evidence>
<evidence type="ECO:0000259" key="10">
    <source>
        <dbReference type="Pfam" id="PF03948"/>
    </source>
</evidence>
<evidence type="ECO:0000256" key="3">
    <source>
        <dbReference type="ARBA" id="ARBA00022884"/>
    </source>
</evidence>
<sequence length="150" mass="16971">MKVILIKDVLKLGKKDDIVEVKDGFARNYLFPNKLAIPATEGNIRGLEKAKKRFSQEIEKVRKMSEEIAEKINNLSIKTTIKSGIDGKSFGSITSKDIADLLRAEKIDIDKKQIDLKEPIKHPGIYDITIRLPQQITAILKLVVTEEERS</sequence>
<dbReference type="PANTHER" id="PTHR21368">
    <property type="entry name" value="50S RIBOSOMAL PROTEIN L9"/>
    <property type="match status" value="1"/>
</dbReference>
<dbReference type="Pfam" id="PF01281">
    <property type="entry name" value="Ribosomal_L9_N"/>
    <property type="match status" value="1"/>
</dbReference>
<protein>
    <recommendedName>
        <fullName evidence="6 7">Large ribosomal subunit protein bL9</fullName>
    </recommendedName>
</protein>
<dbReference type="InterPro" id="IPR020069">
    <property type="entry name" value="Ribosomal_bL9_C"/>
</dbReference>
<evidence type="ECO:0000256" key="2">
    <source>
        <dbReference type="ARBA" id="ARBA00022730"/>
    </source>
</evidence>